<evidence type="ECO:0000313" key="2">
    <source>
        <dbReference type="Proteomes" id="UP000305887"/>
    </source>
</evidence>
<gene>
    <name evidence="1" type="ORF">FHG66_12795</name>
</gene>
<protein>
    <submittedName>
        <fullName evidence="1">Uncharacterized protein</fullName>
    </submittedName>
</protein>
<comment type="caution">
    <text evidence="1">The sequence shown here is derived from an EMBL/GenBank/DDBJ whole genome shotgun (WGS) entry which is preliminary data.</text>
</comment>
<keyword evidence="2" id="KW-1185">Reference proteome</keyword>
<proteinExistence type="predicted"/>
<name>A0A5C4MSQ7_9RHOB</name>
<reference evidence="1 2" key="1">
    <citation type="submission" date="2019-06" db="EMBL/GenBank/DDBJ databases">
        <title>YIM 131921 draft genome.</title>
        <authorList>
            <person name="Jiang L."/>
        </authorList>
    </citation>
    <scope>NUCLEOTIDE SEQUENCE [LARGE SCALE GENOMIC DNA]</scope>
    <source>
        <strain evidence="1 2">YIM 131921</strain>
    </source>
</reference>
<dbReference type="Proteomes" id="UP000305887">
    <property type="component" value="Unassembled WGS sequence"/>
</dbReference>
<dbReference type="OrthoDB" id="7867280at2"/>
<dbReference type="EMBL" id="VDFU01000014">
    <property type="protein sequence ID" value="TNC49048.1"/>
    <property type="molecule type" value="Genomic_DNA"/>
</dbReference>
<dbReference type="AlphaFoldDB" id="A0A5C4MSQ7"/>
<organism evidence="1 2">
    <name type="scientific">Rubellimicrobium rubrum</name>
    <dbReference type="NCBI Taxonomy" id="2585369"/>
    <lineage>
        <taxon>Bacteria</taxon>
        <taxon>Pseudomonadati</taxon>
        <taxon>Pseudomonadota</taxon>
        <taxon>Alphaproteobacteria</taxon>
        <taxon>Rhodobacterales</taxon>
        <taxon>Roseobacteraceae</taxon>
        <taxon>Rubellimicrobium</taxon>
    </lineage>
</organism>
<evidence type="ECO:0000313" key="1">
    <source>
        <dbReference type="EMBL" id="TNC49048.1"/>
    </source>
</evidence>
<sequence>MFPDPTKTANLNLKVSEDARWAFKELCVRHRMSQVDGFRLAVRLLEEHLKGADAQHGSARTEGTADRA</sequence>
<accession>A0A5C4MSQ7</accession>